<dbReference type="PANTHER" id="PTHR11487:SF0">
    <property type="entry name" value="S-ACYL FATTY ACID SYNTHASE THIOESTERASE, MEDIUM CHAIN"/>
    <property type="match status" value="1"/>
</dbReference>
<evidence type="ECO:0000259" key="3">
    <source>
        <dbReference type="Pfam" id="PF00975"/>
    </source>
</evidence>
<dbReference type="EMBL" id="CAJOBB010003678">
    <property type="protein sequence ID" value="CAF4052965.1"/>
    <property type="molecule type" value="Genomic_DNA"/>
</dbReference>
<comment type="similarity">
    <text evidence="1">Belongs to the thioesterase family.</text>
</comment>
<feature type="domain" description="Thioesterase" evidence="3">
    <location>
        <begin position="24"/>
        <end position="247"/>
    </location>
</feature>
<dbReference type="InterPro" id="IPR012223">
    <property type="entry name" value="TEII"/>
</dbReference>
<evidence type="ECO:0000256" key="1">
    <source>
        <dbReference type="ARBA" id="ARBA00007169"/>
    </source>
</evidence>
<dbReference type="InterPro" id="IPR001031">
    <property type="entry name" value="Thioesterase"/>
</dbReference>
<dbReference type="SUPFAM" id="SSF53474">
    <property type="entry name" value="alpha/beta-Hydrolases"/>
    <property type="match status" value="1"/>
</dbReference>
<name>A0A819SJG7_9BILA</name>
<dbReference type="Proteomes" id="UP000663868">
    <property type="component" value="Unassembled WGS sequence"/>
</dbReference>
<dbReference type="PANTHER" id="PTHR11487">
    <property type="entry name" value="THIOESTERASE"/>
    <property type="match status" value="1"/>
</dbReference>
<dbReference type="Pfam" id="PF00975">
    <property type="entry name" value="Thioesterase"/>
    <property type="match status" value="1"/>
</dbReference>
<dbReference type="GO" id="GO:0008610">
    <property type="term" value="P:lipid biosynthetic process"/>
    <property type="evidence" value="ECO:0007669"/>
    <property type="project" value="TreeGrafter"/>
</dbReference>
<proteinExistence type="inferred from homology"/>
<sequence length="580" mass="65011">MANSSNNDNRWFQILHPRPLAKYQVFIFPGAGSPGPYYKDWGENFPDYEFALLIYPGRGTRLAEKCITSVPDYITHMKRELLPSITKPCIFIGHSGGTMSSFALARNMIETGTKADLIKLLIAMARVPPHLEDPENFYIKTDKELIDILKQSADPKAKDLFNFKPFVDMQLSILRADAKAGNAILPSNPINIPIIVYGGDKEEKRTEEVLNRWSELTTKKELFRVRMFPGHHYFFSECQNQVLEALKEDFDSILNNSEKGRVSNVVRVTRIKSRLDGSFRTNRQSVPNVNRINMSIADVNIKSTSRQEVKSDVNQPQILYSTTNRNSLKSMTNSAVPLISSVARQSTLPNRFSSKVVPSGNYDPLRSTVHSNLSSVSTTKQSRFSLDQSATTSSNYMTNTTVTTISTTSSTGAITITSNICTSLFTNIAMVANCYSCPAYSYHQYIYNYTAIATVTRVAFAFRRQTSYFNLDDVSVRDYAAPTIELLSNPGFETGDLSSWIYCNQNNETITGGVQFNYTSGSYSYYPKTGTYYYMGGSLTAADYISQSFSTQIGHLYKMTLWAQYPGTGTLTSADFFLCT</sequence>
<accession>A0A819SJG7</accession>
<organism evidence="4 5">
    <name type="scientific">Adineta steineri</name>
    <dbReference type="NCBI Taxonomy" id="433720"/>
    <lineage>
        <taxon>Eukaryota</taxon>
        <taxon>Metazoa</taxon>
        <taxon>Spiralia</taxon>
        <taxon>Gnathifera</taxon>
        <taxon>Rotifera</taxon>
        <taxon>Eurotatoria</taxon>
        <taxon>Bdelloidea</taxon>
        <taxon>Adinetida</taxon>
        <taxon>Adinetidae</taxon>
        <taxon>Adineta</taxon>
    </lineage>
</organism>
<evidence type="ECO:0000313" key="4">
    <source>
        <dbReference type="EMBL" id="CAF4052965.1"/>
    </source>
</evidence>
<reference evidence="4" key="1">
    <citation type="submission" date="2021-02" db="EMBL/GenBank/DDBJ databases">
        <authorList>
            <person name="Nowell W R."/>
        </authorList>
    </citation>
    <scope>NUCLEOTIDE SEQUENCE</scope>
</reference>
<evidence type="ECO:0000313" key="5">
    <source>
        <dbReference type="Proteomes" id="UP000663868"/>
    </source>
</evidence>
<dbReference type="Gene3D" id="2.60.120.260">
    <property type="entry name" value="Galactose-binding domain-like"/>
    <property type="match status" value="1"/>
</dbReference>
<evidence type="ECO:0000256" key="2">
    <source>
        <dbReference type="ARBA" id="ARBA00012480"/>
    </source>
</evidence>
<comment type="caution">
    <text evidence="4">The sequence shown here is derived from an EMBL/GenBank/DDBJ whole genome shotgun (WGS) entry which is preliminary data.</text>
</comment>
<dbReference type="AlphaFoldDB" id="A0A819SJG7"/>
<dbReference type="InterPro" id="IPR029058">
    <property type="entry name" value="AB_hydrolase_fold"/>
</dbReference>
<protein>
    <recommendedName>
        <fullName evidence="2">oleoyl-[acyl-carrier-protein] hydrolase</fullName>
        <ecNumber evidence="2">3.1.2.14</ecNumber>
    </recommendedName>
</protein>
<dbReference type="GO" id="GO:0016297">
    <property type="term" value="F:fatty acyl-[ACP] hydrolase activity"/>
    <property type="evidence" value="ECO:0007669"/>
    <property type="project" value="UniProtKB-EC"/>
</dbReference>
<gene>
    <name evidence="4" type="ORF">KXQ929_LOCUS31660</name>
</gene>
<dbReference type="Gene3D" id="3.40.50.1820">
    <property type="entry name" value="alpha/beta hydrolase"/>
    <property type="match status" value="1"/>
</dbReference>
<dbReference type="EC" id="3.1.2.14" evidence="2"/>